<protein>
    <submittedName>
        <fullName evidence="1">Uncharacterized protein</fullName>
    </submittedName>
</protein>
<evidence type="ECO:0000313" key="1">
    <source>
        <dbReference type="EMBL" id="MCD7446343.1"/>
    </source>
</evidence>
<dbReference type="EMBL" id="JACEIK010000012">
    <property type="protein sequence ID" value="MCD7446343.1"/>
    <property type="molecule type" value="Genomic_DNA"/>
</dbReference>
<keyword evidence="2" id="KW-1185">Reference proteome</keyword>
<name>A0ABS8RHM4_DATST</name>
<accession>A0ABS8RHM4</accession>
<dbReference type="Proteomes" id="UP000823775">
    <property type="component" value="Unassembled WGS sequence"/>
</dbReference>
<proteinExistence type="predicted"/>
<reference evidence="1 2" key="1">
    <citation type="journal article" date="2021" name="BMC Genomics">
        <title>Datura genome reveals duplications of psychoactive alkaloid biosynthetic genes and high mutation rate following tissue culture.</title>
        <authorList>
            <person name="Rajewski A."/>
            <person name="Carter-House D."/>
            <person name="Stajich J."/>
            <person name="Litt A."/>
        </authorList>
    </citation>
    <scope>NUCLEOTIDE SEQUENCE [LARGE SCALE GENOMIC DNA]</scope>
    <source>
        <strain evidence="1">AR-01</strain>
    </source>
</reference>
<sequence length="104" mass="11977">MAQSLSQINYSVTRSFRGDALELSDSEKPSSVSQRSMHKIFSVTWTKRRPSLEILIPPEINKRRATEAIAEDKLRDMDPSWSFNVLCLQKLINFISYQSTVAHF</sequence>
<gene>
    <name evidence="1" type="ORF">HAX54_004331</name>
</gene>
<comment type="caution">
    <text evidence="1">The sequence shown here is derived from an EMBL/GenBank/DDBJ whole genome shotgun (WGS) entry which is preliminary data.</text>
</comment>
<evidence type="ECO:0000313" key="2">
    <source>
        <dbReference type="Proteomes" id="UP000823775"/>
    </source>
</evidence>
<organism evidence="1 2">
    <name type="scientific">Datura stramonium</name>
    <name type="common">Jimsonweed</name>
    <name type="synonym">Common thornapple</name>
    <dbReference type="NCBI Taxonomy" id="4076"/>
    <lineage>
        <taxon>Eukaryota</taxon>
        <taxon>Viridiplantae</taxon>
        <taxon>Streptophyta</taxon>
        <taxon>Embryophyta</taxon>
        <taxon>Tracheophyta</taxon>
        <taxon>Spermatophyta</taxon>
        <taxon>Magnoliopsida</taxon>
        <taxon>eudicotyledons</taxon>
        <taxon>Gunneridae</taxon>
        <taxon>Pentapetalae</taxon>
        <taxon>asterids</taxon>
        <taxon>lamiids</taxon>
        <taxon>Solanales</taxon>
        <taxon>Solanaceae</taxon>
        <taxon>Solanoideae</taxon>
        <taxon>Datureae</taxon>
        <taxon>Datura</taxon>
    </lineage>
</organism>